<dbReference type="InterPro" id="IPR014255">
    <property type="entry name" value="Spore_coat_CotS"/>
</dbReference>
<comment type="caution">
    <text evidence="2">The sequence shown here is derived from an EMBL/GenBank/DDBJ whole genome shotgun (WGS) entry which is preliminary data.</text>
</comment>
<keyword evidence="2" id="KW-0946">Virion</keyword>
<dbReference type="AlphaFoldDB" id="A0AAE3DLW5"/>
<dbReference type="Gene3D" id="3.90.1200.10">
    <property type="match status" value="1"/>
</dbReference>
<name>A0AAE3DLW5_9FIRM</name>
<keyword evidence="2" id="KW-0167">Capsid protein</keyword>
<dbReference type="SUPFAM" id="SSF56112">
    <property type="entry name" value="Protein kinase-like (PK-like)"/>
    <property type="match status" value="1"/>
</dbReference>
<evidence type="ECO:0000313" key="3">
    <source>
        <dbReference type="Proteomes" id="UP001199355"/>
    </source>
</evidence>
<dbReference type="RefSeq" id="WP_117962837.1">
    <property type="nucleotide sequence ID" value="NZ_JAJEQF010000043.1"/>
</dbReference>
<evidence type="ECO:0000313" key="2">
    <source>
        <dbReference type="EMBL" id="MCC2168675.1"/>
    </source>
</evidence>
<protein>
    <submittedName>
        <fullName evidence="2">CotS family spore coat protein</fullName>
    </submittedName>
</protein>
<evidence type="ECO:0000259" key="1">
    <source>
        <dbReference type="Pfam" id="PF01636"/>
    </source>
</evidence>
<proteinExistence type="predicted"/>
<dbReference type="GO" id="GO:0042601">
    <property type="term" value="C:endospore-forming forespore"/>
    <property type="evidence" value="ECO:0007669"/>
    <property type="project" value="TreeGrafter"/>
</dbReference>
<dbReference type="EMBL" id="JAJEQF010000043">
    <property type="protein sequence ID" value="MCC2168675.1"/>
    <property type="molecule type" value="Genomic_DNA"/>
</dbReference>
<dbReference type="NCBIfam" id="TIGR02906">
    <property type="entry name" value="spore_CotS"/>
    <property type="match status" value="1"/>
</dbReference>
<keyword evidence="3" id="KW-1185">Reference proteome</keyword>
<dbReference type="PANTHER" id="PTHR39179">
    <property type="entry name" value="SPORE COAT PROTEIN I"/>
    <property type="match status" value="1"/>
</dbReference>
<dbReference type="InterPro" id="IPR002575">
    <property type="entry name" value="Aminoglycoside_PTrfase"/>
</dbReference>
<organism evidence="2 3">
    <name type="scientific">Gallintestinimicrobium propionicum</name>
    <dbReference type="NCBI Taxonomy" id="2981770"/>
    <lineage>
        <taxon>Bacteria</taxon>
        <taxon>Bacillati</taxon>
        <taxon>Bacillota</taxon>
        <taxon>Clostridia</taxon>
        <taxon>Lachnospirales</taxon>
        <taxon>Lachnospiraceae</taxon>
        <taxon>Gallintestinimicrobium</taxon>
    </lineage>
</organism>
<dbReference type="Pfam" id="PF01636">
    <property type="entry name" value="APH"/>
    <property type="match status" value="1"/>
</dbReference>
<accession>A0AAE3DLW5</accession>
<reference evidence="2 3" key="1">
    <citation type="submission" date="2021-10" db="EMBL/GenBank/DDBJ databases">
        <title>Anaerobic single-cell dispensing facilitates the cultivation of human gut bacteria.</title>
        <authorList>
            <person name="Afrizal A."/>
        </authorList>
    </citation>
    <scope>NUCLEOTIDE SEQUENCE [LARGE SCALE GENOMIC DNA]</scope>
    <source>
        <strain evidence="2 3">CLA-AA-H244</strain>
    </source>
</reference>
<sequence length="327" mass="38674">MNDRSVSVLENYDFEVIRTQKSRNAILCETNKGWYILKEYKGPVFRLEMMAKVLEGVRQNGFTRAEQLLYTKEGALFCCDQEQNRCIVKSWPQGRECSLKDGQECRDAMRTLAVLHSALHFPQLQQEYGLHAVSLAEEYEKRNRELRKVRRFLREKGQKTTFEINLQQTFDLFLEEAERVTEDVRSYGSLLDARECEESGSFCHGDYQHHNLLCQNTTSVINFEKCALDSQMRDLYLFLRKLLEKTNWSVPLARGLLDVYGRISPLSAVDYLQLYYRFAYPEKFWKIVNFYYNSRKVWIPGRHMEKLERLLIQQGVKKAFLEQTFSL</sequence>
<dbReference type="Gene3D" id="3.30.200.20">
    <property type="entry name" value="Phosphorylase Kinase, domain 1"/>
    <property type="match status" value="1"/>
</dbReference>
<dbReference type="PANTHER" id="PTHR39179:SF1">
    <property type="entry name" value="SPORE COAT PROTEIN I"/>
    <property type="match status" value="1"/>
</dbReference>
<dbReference type="InterPro" id="IPR047175">
    <property type="entry name" value="CotS-like"/>
</dbReference>
<gene>
    <name evidence="2" type="ORF">LKD45_13435</name>
</gene>
<feature type="domain" description="Aminoglycoside phosphotransferase" evidence="1">
    <location>
        <begin position="25"/>
        <end position="258"/>
    </location>
</feature>
<dbReference type="InterPro" id="IPR011009">
    <property type="entry name" value="Kinase-like_dom_sf"/>
</dbReference>
<dbReference type="Proteomes" id="UP001199355">
    <property type="component" value="Unassembled WGS sequence"/>
</dbReference>